<dbReference type="EMBL" id="JAVRES010000029">
    <property type="protein sequence ID" value="MDT0439642.1"/>
    <property type="molecule type" value="Genomic_DNA"/>
</dbReference>
<evidence type="ECO:0000259" key="9">
    <source>
        <dbReference type="Pfam" id="PF00999"/>
    </source>
</evidence>
<dbReference type="PANTHER" id="PTHR32468">
    <property type="entry name" value="CATION/H + ANTIPORTER"/>
    <property type="match status" value="1"/>
</dbReference>
<comment type="caution">
    <text evidence="10">The sequence shown here is derived from an EMBL/GenBank/DDBJ whole genome shotgun (WGS) entry which is preliminary data.</text>
</comment>
<feature type="transmembrane region" description="Helical" evidence="8">
    <location>
        <begin position="195"/>
        <end position="215"/>
    </location>
</feature>
<keyword evidence="2" id="KW-0813">Transport</keyword>
<keyword evidence="3 8" id="KW-0812">Transmembrane</keyword>
<dbReference type="Pfam" id="PF00999">
    <property type="entry name" value="Na_H_Exchanger"/>
    <property type="match status" value="1"/>
</dbReference>
<evidence type="ECO:0000256" key="7">
    <source>
        <dbReference type="SAM" id="MobiDB-lite"/>
    </source>
</evidence>
<dbReference type="GO" id="GO:0006811">
    <property type="term" value="P:monoatomic ion transport"/>
    <property type="evidence" value="ECO:0007669"/>
    <property type="project" value="UniProtKB-KW"/>
</dbReference>
<dbReference type="GO" id="GO:0016020">
    <property type="term" value="C:membrane"/>
    <property type="evidence" value="ECO:0007669"/>
    <property type="project" value="UniProtKB-SubCell"/>
</dbReference>
<feature type="region of interest" description="Disordered" evidence="7">
    <location>
        <begin position="404"/>
        <end position="445"/>
    </location>
</feature>
<feature type="transmembrane region" description="Helical" evidence="8">
    <location>
        <begin position="165"/>
        <end position="189"/>
    </location>
</feature>
<keyword evidence="4 8" id="KW-1133">Transmembrane helix</keyword>
<evidence type="ECO:0000313" key="11">
    <source>
        <dbReference type="Proteomes" id="UP001183535"/>
    </source>
</evidence>
<evidence type="ECO:0000256" key="5">
    <source>
        <dbReference type="ARBA" id="ARBA00023065"/>
    </source>
</evidence>
<name>A0ABD5F1U7_9ACTN</name>
<evidence type="ECO:0000256" key="2">
    <source>
        <dbReference type="ARBA" id="ARBA00022448"/>
    </source>
</evidence>
<protein>
    <submittedName>
        <fullName evidence="10">Cation:proton antiporter</fullName>
    </submittedName>
</protein>
<organism evidence="10 11">
    <name type="scientific">Streptomyces doudnae</name>
    <dbReference type="NCBI Taxonomy" id="3075536"/>
    <lineage>
        <taxon>Bacteria</taxon>
        <taxon>Bacillati</taxon>
        <taxon>Actinomycetota</taxon>
        <taxon>Actinomycetes</taxon>
        <taxon>Kitasatosporales</taxon>
        <taxon>Streptomycetaceae</taxon>
        <taxon>Streptomyces</taxon>
    </lineage>
</organism>
<feature type="transmembrane region" description="Helical" evidence="8">
    <location>
        <begin position="61"/>
        <end position="82"/>
    </location>
</feature>
<evidence type="ECO:0000256" key="8">
    <source>
        <dbReference type="SAM" id="Phobius"/>
    </source>
</evidence>
<accession>A0ABD5F1U7</accession>
<dbReference type="InterPro" id="IPR038770">
    <property type="entry name" value="Na+/solute_symporter_sf"/>
</dbReference>
<evidence type="ECO:0000256" key="1">
    <source>
        <dbReference type="ARBA" id="ARBA00004141"/>
    </source>
</evidence>
<feature type="transmembrane region" description="Helical" evidence="8">
    <location>
        <begin position="312"/>
        <end position="334"/>
    </location>
</feature>
<keyword evidence="11" id="KW-1185">Reference proteome</keyword>
<feature type="transmembrane region" description="Helical" evidence="8">
    <location>
        <begin position="375"/>
        <end position="398"/>
    </location>
</feature>
<evidence type="ECO:0000256" key="4">
    <source>
        <dbReference type="ARBA" id="ARBA00022989"/>
    </source>
</evidence>
<dbReference type="Gene3D" id="1.20.1530.20">
    <property type="match status" value="1"/>
</dbReference>
<feature type="transmembrane region" description="Helical" evidence="8">
    <location>
        <begin position="103"/>
        <end position="121"/>
    </location>
</feature>
<reference evidence="11" key="1">
    <citation type="submission" date="2023-07" db="EMBL/GenBank/DDBJ databases">
        <title>30 novel species of actinomycetes from the DSMZ collection.</title>
        <authorList>
            <person name="Nouioui I."/>
        </authorList>
    </citation>
    <scope>NUCLEOTIDE SEQUENCE [LARGE SCALE GENOMIC DNA]</scope>
    <source>
        <strain evidence="11">DSM 41981</strain>
    </source>
</reference>
<dbReference type="Proteomes" id="UP001183535">
    <property type="component" value="Unassembled WGS sequence"/>
</dbReference>
<feature type="domain" description="Cation/H+ exchanger transmembrane" evidence="9">
    <location>
        <begin position="20"/>
        <end position="399"/>
    </location>
</feature>
<feature type="transmembrane region" description="Helical" evidence="8">
    <location>
        <begin position="133"/>
        <end position="153"/>
    </location>
</feature>
<keyword evidence="5" id="KW-0406">Ion transport</keyword>
<gene>
    <name evidence="10" type="ORF">RM877_33785</name>
</gene>
<comment type="subcellular location">
    <subcellularLocation>
        <location evidence="1">Membrane</location>
        <topology evidence="1">Multi-pass membrane protein</topology>
    </subcellularLocation>
</comment>
<proteinExistence type="predicted"/>
<evidence type="ECO:0000256" key="3">
    <source>
        <dbReference type="ARBA" id="ARBA00022692"/>
    </source>
</evidence>
<keyword evidence="6 8" id="KW-0472">Membrane</keyword>
<sequence length="445" mass="45503">MTASQTVQLLVALALILGLARTMGALARRFGQPAVIGEILAGVMLGPTLLGDDLSMELFPADVRSLLAALAAVGVALFMFLVGTELDLGLLRGSGRATISTSLCSTLLPLGLGAALAWPLLDAHHEGDPTGFVLFFAVAMAVTAFPVLARIIADRGLASTRLGTTSLACAAIADLLAWSLLAVVVAVATGGRLEWKLALLVPYAVLMVTFVRPLLRRAAAWDAPKGGGPGRNFVALVLGGLLLSGACTEWLGMHYVFGAFLFGAVMPRGLNGTLRDGVLERIEPLCGLLLLPVYFVLSGLKVDLSRLNGSDLGELAAIMAVAVGGKFLGAYGGARWGGLDRRNAAALGALLNTRGLTELVVLGVGLEIGVLDNRLYSLMVVMAVTTTALTGPLLGLILRGRSPDGPDAPRAAADTAGPPDAAEADPDGSPAPSAPGASPPSAKPS</sequence>
<dbReference type="PANTHER" id="PTHR32468:SF0">
    <property type="entry name" value="K(+)_H(+) ANTIPORTER 1"/>
    <property type="match status" value="1"/>
</dbReference>
<dbReference type="InterPro" id="IPR006153">
    <property type="entry name" value="Cation/H_exchanger_TM"/>
</dbReference>
<feature type="compositionally biased region" description="Low complexity" evidence="7">
    <location>
        <begin position="404"/>
        <end position="436"/>
    </location>
</feature>
<feature type="transmembrane region" description="Helical" evidence="8">
    <location>
        <begin position="236"/>
        <end position="262"/>
    </location>
</feature>
<dbReference type="RefSeq" id="WP_093831221.1">
    <property type="nucleotide sequence ID" value="NZ_JAVRES010000029.1"/>
</dbReference>
<dbReference type="AlphaFoldDB" id="A0ABD5F1U7"/>
<evidence type="ECO:0000313" key="10">
    <source>
        <dbReference type="EMBL" id="MDT0439642.1"/>
    </source>
</evidence>
<evidence type="ECO:0000256" key="6">
    <source>
        <dbReference type="ARBA" id="ARBA00023136"/>
    </source>
</evidence>
<dbReference type="InterPro" id="IPR050794">
    <property type="entry name" value="CPA2_transporter"/>
</dbReference>